<name>A0A1S1HHB5_9SPHN</name>
<dbReference type="PANTHER" id="PTHR48111">
    <property type="entry name" value="REGULATOR OF RPOS"/>
    <property type="match status" value="1"/>
</dbReference>
<proteinExistence type="predicted"/>
<dbReference type="SUPFAM" id="SSF52172">
    <property type="entry name" value="CheY-like"/>
    <property type="match status" value="1"/>
</dbReference>
<evidence type="ECO:0000259" key="5">
    <source>
        <dbReference type="PROSITE" id="PS51755"/>
    </source>
</evidence>
<dbReference type="PROSITE" id="PS50110">
    <property type="entry name" value="RESPONSE_REGULATORY"/>
    <property type="match status" value="1"/>
</dbReference>
<protein>
    <submittedName>
        <fullName evidence="6">Transcriptional regulatory protein TcrA</fullName>
    </submittedName>
</protein>
<sequence>MDVLLVEDDAILAKDLAAELRECGHQAQIVGDGRLALQALVDRKFDAVILDRMLPELDGLSVLNRMRAEGMTLPVIMLTALGKSADKVEGLEQGADDYVVKPVDAAELNARLMAVSRGRQWNMPENDTISAGDITVSPLRHRAWYKGAPVVLPKVEFQLLAELVRNADRVLTRAMLYERVWDYDFEPKSNIADMYIRRLRLKLMEAGCDDPIVTVRGIGYMLRA</sequence>
<dbReference type="PANTHER" id="PTHR48111:SF28">
    <property type="entry name" value="TRANSCRIPTIONAL REGULATORY PROTEIN TCRX-RELATED"/>
    <property type="match status" value="1"/>
</dbReference>
<dbReference type="GO" id="GO:0006355">
    <property type="term" value="P:regulation of DNA-templated transcription"/>
    <property type="evidence" value="ECO:0007669"/>
    <property type="project" value="InterPro"/>
</dbReference>
<dbReference type="Pfam" id="PF00486">
    <property type="entry name" value="Trans_reg_C"/>
    <property type="match status" value="1"/>
</dbReference>
<dbReference type="InterPro" id="IPR039420">
    <property type="entry name" value="WalR-like"/>
</dbReference>
<dbReference type="InterPro" id="IPR001867">
    <property type="entry name" value="OmpR/PhoB-type_DNA-bd"/>
</dbReference>
<dbReference type="PROSITE" id="PS51755">
    <property type="entry name" value="OMPR_PHOB"/>
    <property type="match status" value="1"/>
</dbReference>
<dbReference type="EMBL" id="MIPT01000001">
    <property type="protein sequence ID" value="OHT21428.1"/>
    <property type="molecule type" value="Genomic_DNA"/>
</dbReference>
<dbReference type="Pfam" id="PF00072">
    <property type="entry name" value="Response_reg"/>
    <property type="match status" value="1"/>
</dbReference>
<keyword evidence="1 3" id="KW-0238">DNA-binding</keyword>
<dbReference type="Gene3D" id="1.10.10.10">
    <property type="entry name" value="Winged helix-like DNA-binding domain superfamily/Winged helix DNA-binding domain"/>
    <property type="match status" value="1"/>
</dbReference>
<evidence type="ECO:0000313" key="6">
    <source>
        <dbReference type="EMBL" id="OHT21428.1"/>
    </source>
</evidence>
<dbReference type="GO" id="GO:0005829">
    <property type="term" value="C:cytosol"/>
    <property type="evidence" value="ECO:0007669"/>
    <property type="project" value="TreeGrafter"/>
</dbReference>
<organism evidence="6 7">
    <name type="scientific">Edaphosphingomonas haloaromaticamans</name>
    <dbReference type="NCBI Taxonomy" id="653954"/>
    <lineage>
        <taxon>Bacteria</taxon>
        <taxon>Pseudomonadati</taxon>
        <taxon>Pseudomonadota</taxon>
        <taxon>Alphaproteobacteria</taxon>
        <taxon>Sphingomonadales</taxon>
        <taxon>Rhizorhabdaceae</taxon>
        <taxon>Edaphosphingomonas</taxon>
    </lineage>
</organism>
<comment type="caution">
    <text evidence="6">The sequence shown here is derived from an EMBL/GenBank/DDBJ whole genome shotgun (WGS) entry which is preliminary data.</text>
</comment>
<dbReference type="InterPro" id="IPR011006">
    <property type="entry name" value="CheY-like_superfamily"/>
</dbReference>
<dbReference type="OrthoDB" id="9802426at2"/>
<dbReference type="Gene3D" id="3.40.50.2300">
    <property type="match status" value="1"/>
</dbReference>
<keyword evidence="7" id="KW-1185">Reference proteome</keyword>
<dbReference type="SMART" id="SM00448">
    <property type="entry name" value="REC"/>
    <property type="match status" value="1"/>
</dbReference>
<reference evidence="6 7" key="1">
    <citation type="submission" date="2016-09" db="EMBL/GenBank/DDBJ databases">
        <title>Metabolic pathway, cell adaptation mechanisms and a novel monoxygenase revealed through proteogenomic-transcription analysis of a Sphingomonas haloaromaticamans strain degrading the fungicide ortho-phenylphenol.</title>
        <authorList>
            <person name="Perruchon C."/>
            <person name="Papadopoulou E.S."/>
            <person name="Rousidou C."/>
            <person name="Vasileiadis S."/>
            <person name="Tanou G."/>
            <person name="Amoutzias G."/>
            <person name="Molassiotis A."/>
            <person name="Karpouzas D.G."/>
        </authorList>
    </citation>
    <scope>NUCLEOTIDE SEQUENCE [LARGE SCALE GENOMIC DNA]</scope>
    <source>
        <strain evidence="6 7">P3</strain>
    </source>
</reference>
<evidence type="ECO:0000256" key="1">
    <source>
        <dbReference type="ARBA" id="ARBA00023125"/>
    </source>
</evidence>
<dbReference type="CDD" id="cd00383">
    <property type="entry name" value="trans_reg_C"/>
    <property type="match status" value="1"/>
</dbReference>
<evidence type="ECO:0000256" key="2">
    <source>
        <dbReference type="PROSITE-ProRule" id="PRU00169"/>
    </source>
</evidence>
<dbReference type="SUPFAM" id="SSF46894">
    <property type="entry name" value="C-terminal effector domain of the bipartite response regulators"/>
    <property type="match status" value="1"/>
</dbReference>
<dbReference type="InterPro" id="IPR001789">
    <property type="entry name" value="Sig_transdc_resp-reg_receiver"/>
</dbReference>
<evidence type="ECO:0000313" key="7">
    <source>
        <dbReference type="Proteomes" id="UP000179467"/>
    </source>
</evidence>
<dbReference type="SMART" id="SM00862">
    <property type="entry name" value="Trans_reg_C"/>
    <property type="match status" value="1"/>
</dbReference>
<dbReference type="CDD" id="cd17574">
    <property type="entry name" value="REC_OmpR"/>
    <property type="match status" value="1"/>
</dbReference>
<dbReference type="RefSeq" id="WP_015458022.1">
    <property type="nucleotide sequence ID" value="NZ_MIPT01000001.1"/>
</dbReference>
<feature type="DNA-binding region" description="OmpR/PhoB-type" evidence="3">
    <location>
        <begin position="126"/>
        <end position="224"/>
    </location>
</feature>
<accession>A0A1S1HHB5</accession>
<feature type="domain" description="Response regulatory" evidence="4">
    <location>
        <begin position="2"/>
        <end position="116"/>
    </location>
</feature>
<feature type="modified residue" description="4-aspartylphosphate" evidence="2">
    <location>
        <position position="51"/>
    </location>
</feature>
<evidence type="ECO:0000259" key="4">
    <source>
        <dbReference type="PROSITE" id="PS50110"/>
    </source>
</evidence>
<dbReference type="Proteomes" id="UP000179467">
    <property type="component" value="Unassembled WGS sequence"/>
</dbReference>
<dbReference type="GO" id="GO:0000156">
    <property type="term" value="F:phosphorelay response regulator activity"/>
    <property type="evidence" value="ECO:0007669"/>
    <property type="project" value="TreeGrafter"/>
</dbReference>
<feature type="domain" description="OmpR/PhoB-type" evidence="5">
    <location>
        <begin position="126"/>
        <end position="224"/>
    </location>
</feature>
<dbReference type="InterPro" id="IPR036388">
    <property type="entry name" value="WH-like_DNA-bd_sf"/>
</dbReference>
<dbReference type="InterPro" id="IPR016032">
    <property type="entry name" value="Sig_transdc_resp-reg_C-effctor"/>
</dbReference>
<keyword evidence="2" id="KW-0597">Phosphoprotein</keyword>
<dbReference type="GO" id="GO:0000976">
    <property type="term" value="F:transcription cis-regulatory region binding"/>
    <property type="evidence" value="ECO:0007669"/>
    <property type="project" value="TreeGrafter"/>
</dbReference>
<dbReference type="AlphaFoldDB" id="A0A1S1HHB5"/>
<evidence type="ECO:0000256" key="3">
    <source>
        <dbReference type="PROSITE-ProRule" id="PRU01091"/>
    </source>
</evidence>
<gene>
    <name evidence="6" type="primary">tcrA</name>
    <name evidence="6" type="ORF">BHE75_03435</name>
</gene>
<dbReference type="GO" id="GO:0032993">
    <property type="term" value="C:protein-DNA complex"/>
    <property type="evidence" value="ECO:0007669"/>
    <property type="project" value="TreeGrafter"/>
</dbReference>